<dbReference type="EMBL" id="CAXAMM010029014">
    <property type="protein sequence ID" value="CAK9063949.1"/>
    <property type="molecule type" value="Genomic_DNA"/>
</dbReference>
<reference evidence="1 2" key="1">
    <citation type="submission" date="2024-02" db="EMBL/GenBank/DDBJ databases">
        <authorList>
            <person name="Chen Y."/>
            <person name="Shah S."/>
            <person name="Dougan E. K."/>
            <person name="Thang M."/>
            <person name="Chan C."/>
        </authorList>
    </citation>
    <scope>NUCLEOTIDE SEQUENCE [LARGE SCALE GENOMIC DNA]</scope>
</reference>
<comment type="caution">
    <text evidence="1">The sequence shown here is derived from an EMBL/GenBank/DDBJ whole genome shotgun (WGS) entry which is preliminary data.</text>
</comment>
<keyword evidence="2" id="KW-1185">Reference proteome</keyword>
<sequence>GSIREAGRLACGITWFTAGVLDPTLQAKQELKVGIALVRQDLTKLASSIALAVEVLKATVRRVQQWEWLVDMETWIELTQRFGAPCSTTQLEPWTRTVPQWFTVYKEKLNRIFAAAGAEMSDPTSELAPQFITLYLRAAVFLVMAMRQCGAPATDLEREVGVLATNTRSSLRNSWQVVLRIILESLAVPFDGSLQQIGQARLNPMSPLSMDSLREWLFQDSSDLLLQTHTDHDVEDEFFVELVRTLLRPRSMNSVKIVCPHTAKLTDRTMHAIATRLPTTKHLHMEFKTRREFTDESLKVLASHLPKELTS</sequence>
<name>A0ABP0NME3_9DINO</name>
<feature type="non-terminal residue" evidence="1">
    <location>
        <position position="311"/>
    </location>
</feature>
<dbReference type="Proteomes" id="UP001642464">
    <property type="component" value="Unassembled WGS sequence"/>
</dbReference>
<protein>
    <submittedName>
        <fullName evidence="1">Mono-and diacylglycerol lipase</fullName>
    </submittedName>
</protein>
<gene>
    <name evidence="1" type="ORF">SCF082_LOCUS33025</name>
</gene>
<accession>A0ABP0NME3</accession>
<evidence type="ECO:0000313" key="2">
    <source>
        <dbReference type="Proteomes" id="UP001642464"/>
    </source>
</evidence>
<proteinExistence type="predicted"/>
<evidence type="ECO:0000313" key="1">
    <source>
        <dbReference type="EMBL" id="CAK9063949.1"/>
    </source>
</evidence>
<organism evidence="1 2">
    <name type="scientific">Durusdinium trenchii</name>
    <dbReference type="NCBI Taxonomy" id="1381693"/>
    <lineage>
        <taxon>Eukaryota</taxon>
        <taxon>Sar</taxon>
        <taxon>Alveolata</taxon>
        <taxon>Dinophyceae</taxon>
        <taxon>Suessiales</taxon>
        <taxon>Symbiodiniaceae</taxon>
        <taxon>Durusdinium</taxon>
    </lineage>
</organism>
<feature type="non-terminal residue" evidence="1">
    <location>
        <position position="1"/>
    </location>
</feature>